<feature type="compositionally biased region" description="Basic residues" evidence="1">
    <location>
        <begin position="59"/>
        <end position="68"/>
    </location>
</feature>
<sequence>MSEKEKVRGRKDSGEVYRDSLSTMGKTRARAERVNEKRGTDSQRVRKESLGDWHEKIRNAKRRGRRGERKADEHFLCVWPPPPRSAGSKLGRPAGSTHIKKRPAARQQQQQQRYQPQPKPTVGLWGERRRRLATKGKRGGGRAVPNEREGPPEDGTNERQRCGKGGRRLLKELMMLKCHSRRSIPGGHSPSICARILWRLYVLSTNLSVRGWPEERTAAICDRESFSGGRLSSRRRVQPAEREPAKTQSRLRLAGKDEQSHKNVCLIPMLCAVHCSPGEGKGRHIRCAIVGQRHEQSPSRPRAPRGTKEFVGLWPFGTAPTDKKKKVAQRKKKKKH</sequence>
<feature type="compositionally biased region" description="Basic and acidic residues" evidence="1">
    <location>
        <begin position="145"/>
        <end position="161"/>
    </location>
</feature>
<accession>A0ABD2K7P3</accession>
<evidence type="ECO:0000313" key="3">
    <source>
        <dbReference type="Proteomes" id="UP001620626"/>
    </source>
</evidence>
<feature type="compositionally biased region" description="Basic residues" evidence="1">
    <location>
        <begin position="323"/>
        <end position="336"/>
    </location>
</feature>
<feature type="compositionally biased region" description="Low complexity" evidence="1">
    <location>
        <begin position="105"/>
        <end position="116"/>
    </location>
</feature>
<gene>
    <name evidence="2" type="ORF">niasHT_024679</name>
</gene>
<organism evidence="2 3">
    <name type="scientific">Heterodera trifolii</name>
    <dbReference type="NCBI Taxonomy" id="157864"/>
    <lineage>
        <taxon>Eukaryota</taxon>
        <taxon>Metazoa</taxon>
        <taxon>Ecdysozoa</taxon>
        <taxon>Nematoda</taxon>
        <taxon>Chromadorea</taxon>
        <taxon>Rhabditida</taxon>
        <taxon>Tylenchina</taxon>
        <taxon>Tylenchomorpha</taxon>
        <taxon>Tylenchoidea</taxon>
        <taxon>Heteroderidae</taxon>
        <taxon>Heteroderinae</taxon>
        <taxon>Heterodera</taxon>
    </lineage>
</organism>
<proteinExistence type="predicted"/>
<feature type="region of interest" description="Disordered" evidence="1">
    <location>
        <begin position="1"/>
        <end position="164"/>
    </location>
</feature>
<keyword evidence="3" id="KW-1185">Reference proteome</keyword>
<dbReference type="EMBL" id="JBICBT010000819">
    <property type="protein sequence ID" value="KAL3098924.1"/>
    <property type="molecule type" value="Genomic_DNA"/>
</dbReference>
<feature type="compositionally biased region" description="Basic and acidic residues" evidence="1">
    <location>
        <begin position="29"/>
        <end position="58"/>
    </location>
</feature>
<feature type="region of interest" description="Disordered" evidence="1">
    <location>
        <begin position="230"/>
        <end position="254"/>
    </location>
</feature>
<reference evidence="2 3" key="1">
    <citation type="submission" date="2024-10" db="EMBL/GenBank/DDBJ databases">
        <authorList>
            <person name="Kim D."/>
        </authorList>
    </citation>
    <scope>NUCLEOTIDE SEQUENCE [LARGE SCALE GENOMIC DNA]</scope>
    <source>
        <strain evidence="2">BH-2024</strain>
    </source>
</reference>
<evidence type="ECO:0000256" key="1">
    <source>
        <dbReference type="SAM" id="MobiDB-lite"/>
    </source>
</evidence>
<feature type="compositionally biased region" description="Basic and acidic residues" evidence="1">
    <location>
        <begin position="1"/>
        <end position="18"/>
    </location>
</feature>
<feature type="compositionally biased region" description="Basic residues" evidence="1">
    <location>
        <begin position="128"/>
        <end position="140"/>
    </location>
</feature>
<comment type="caution">
    <text evidence="2">The sequence shown here is derived from an EMBL/GenBank/DDBJ whole genome shotgun (WGS) entry which is preliminary data.</text>
</comment>
<dbReference type="AlphaFoldDB" id="A0ABD2K7P3"/>
<feature type="region of interest" description="Disordered" evidence="1">
    <location>
        <begin position="292"/>
        <end position="336"/>
    </location>
</feature>
<evidence type="ECO:0000313" key="2">
    <source>
        <dbReference type="EMBL" id="KAL3098924.1"/>
    </source>
</evidence>
<dbReference type="Proteomes" id="UP001620626">
    <property type="component" value="Unassembled WGS sequence"/>
</dbReference>
<name>A0ABD2K7P3_9BILA</name>
<protein>
    <submittedName>
        <fullName evidence="2">Uncharacterized protein</fullName>
    </submittedName>
</protein>